<dbReference type="Proteomes" id="UP000501812">
    <property type="component" value="Chromosome"/>
</dbReference>
<dbReference type="PROSITE" id="PS00622">
    <property type="entry name" value="HTH_LUXR_1"/>
    <property type="match status" value="1"/>
</dbReference>
<feature type="modified residue" description="4-aspartylphosphate" evidence="5">
    <location>
        <position position="58"/>
    </location>
</feature>
<dbReference type="InterPro" id="IPR011006">
    <property type="entry name" value="CheY-like_superfamily"/>
</dbReference>
<dbReference type="RefSeq" id="WP_169457011.1">
    <property type="nucleotide sequence ID" value="NZ_CP051774.1"/>
</dbReference>
<dbReference type="Gene3D" id="3.40.50.2300">
    <property type="match status" value="1"/>
</dbReference>
<dbReference type="PRINTS" id="PR00038">
    <property type="entry name" value="HTHLUXR"/>
</dbReference>
<dbReference type="GO" id="GO:0000160">
    <property type="term" value="P:phosphorelay signal transduction system"/>
    <property type="evidence" value="ECO:0007669"/>
    <property type="project" value="InterPro"/>
</dbReference>
<dbReference type="SMART" id="SM00448">
    <property type="entry name" value="REC"/>
    <property type="match status" value="1"/>
</dbReference>
<dbReference type="PANTHER" id="PTHR43214">
    <property type="entry name" value="TWO-COMPONENT RESPONSE REGULATOR"/>
    <property type="match status" value="1"/>
</dbReference>
<evidence type="ECO:0000313" key="9">
    <source>
        <dbReference type="Proteomes" id="UP000501812"/>
    </source>
</evidence>
<keyword evidence="2" id="KW-0805">Transcription regulation</keyword>
<dbReference type="Pfam" id="PF00196">
    <property type="entry name" value="GerE"/>
    <property type="match status" value="1"/>
</dbReference>
<evidence type="ECO:0000256" key="1">
    <source>
        <dbReference type="ARBA" id="ARBA00022553"/>
    </source>
</evidence>
<evidence type="ECO:0000256" key="5">
    <source>
        <dbReference type="PROSITE-ProRule" id="PRU00169"/>
    </source>
</evidence>
<dbReference type="KEGG" id="luo:HHL09_22960"/>
<protein>
    <submittedName>
        <fullName evidence="8">Response regulator transcription factor</fullName>
    </submittedName>
</protein>
<dbReference type="PROSITE" id="PS50043">
    <property type="entry name" value="HTH_LUXR_2"/>
    <property type="match status" value="1"/>
</dbReference>
<dbReference type="PROSITE" id="PS50110">
    <property type="entry name" value="RESPONSE_REGULATORY"/>
    <property type="match status" value="1"/>
</dbReference>
<evidence type="ECO:0000256" key="4">
    <source>
        <dbReference type="ARBA" id="ARBA00023163"/>
    </source>
</evidence>
<evidence type="ECO:0000259" key="7">
    <source>
        <dbReference type="PROSITE" id="PS50110"/>
    </source>
</evidence>
<proteinExistence type="predicted"/>
<gene>
    <name evidence="8" type="ORF">HHL09_22960</name>
</gene>
<accession>A0A858RPT3</accession>
<evidence type="ECO:0000256" key="2">
    <source>
        <dbReference type="ARBA" id="ARBA00023015"/>
    </source>
</evidence>
<dbReference type="InterPro" id="IPR016032">
    <property type="entry name" value="Sig_transdc_resp-reg_C-effctor"/>
</dbReference>
<sequence>MSEPAHTIALVEDDMLLRETLADLLSSSPQWKLVAAYPAAEPALAAMKESCPEVVLMDIQLPGMSGIECVAKLKEMHPEVQVLMVTVYDNNDRIYDALAAGASGYLLKRDAPAKLLECLEDLLQGGSPMSSAIARKVVQHFQKTPPAKNEDHNLTPREKQILELLVKGGLYKEIAWDLGIGVETVRTHLHNIYAKLHVRTRTEAVVKYLGGK</sequence>
<dbReference type="CDD" id="cd06170">
    <property type="entry name" value="LuxR_C_like"/>
    <property type="match status" value="1"/>
</dbReference>
<keyword evidence="4" id="KW-0804">Transcription</keyword>
<dbReference type="InterPro" id="IPR058245">
    <property type="entry name" value="NreC/VraR/RcsB-like_REC"/>
</dbReference>
<keyword evidence="3" id="KW-0238">DNA-binding</keyword>
<dbReference type="EMBL" id="CP051774">
    <property type="protein sequence ID" value="QJE98524.1"/>
    <property type="molecule type" value="Genomic_DNA"/>
</dbReference>
<dbReference type="InterPro" id="IPR001789">
    <property type="entry name" value="Sig_transdc_resp-reg_receiver"/>
</dbReference>
<dbReference type="InterPro" id="IPR039420">
    <property type="entry name" value="WalR-like"/>
</dbReference>
<dbReference type="Pfam" id="PF00072">
    <property type="entry name" value="Response_reg"/>
    <property type="match status" value="1"/>
</dbReference>
<dbReference type="SUPFAM" id="SSF52172">
    <property type="entry name" value="CheY-like"/>
    <property type="match status" value="1"/>
</dbReference>
<dbReference type="PANTHER" id="PTHR43214:SF41">
    <property type="entry name" value="NITRATE_NITRITE RESPONSE REGULATOR PROTEIN NARP"/>
    <property type="match status" value="1"/>
</dbReference>
<dbReference type="AlphaFoldDB" id="A0A858RPT3"/>
<keyword evidence="1 5" id="KW-0597">Phosphoprotein</keyword>
<dbReference type="SMART" id="SM00421">
    <property type="entry name" value="HTH_LUXR"/>
    <property type="match status" value="1"/>
</dbReference>
<dbReference type="GO" id="GO:0003677">
    <property type="term" value="F:DNA binding"/>
    <property type="evidence" value="ECO:0007669"/>
    <property type="project" value="UniProtKB-KW"/>
</dbReference>
<reference evidence="8 9" key="1">
    <citation type="submission" date="2020-04" db="EMBL/GenBank/DDBJ databases">
        <title>Luteolibacter sp. G-1-1-1 isolated from soil.</title>
        <authorList>
            <person name="Dahal R.H."/>
        </authorList>
    </citation>
    <scope>NUCLEOTIDE SEQUENCE [LARGE SCALE GENOMIC DNA]</scope>
    <source>
        <strain evidence="8 9">G-1-1-1</strain>
    </source>
</reference>
<keyword evidence="9" id="KW-1185">Reference proteome</keyword>
<evidence type="ECO:0000256" key="3">
    <source>
        <dbReference type="ARBA" id="ARBA00023125"/>
    </source>
</evidence>
<name>A0A858RPT3_9BACT</name>
<organism evidence="8 9">
    <name type="scientific">Luteolibacter luteus</name>
    <dbReference type="NCBI Taxonomy" id="2728835"/>
    <lineage>
        <taxon>Bacteria</taxon>
        <taxon>Pseudomonadati</taxon>
        <taxon>Verrucomicrobiota</taxon>
        <taxon>Verrucomicrobiia</taxon>
        <taxon>Verrucomicrobiales</taxon>
        <taxon>Verrucomicrobiaceae</taxon>
        <taxon>Luteolibacter</taxon>
    </lineage>
</organism>
<evidence type="ECO:0000313" key="8">
    <source>
        <dbReference type="EMBL" id="QJE98524.1"/>
    </source>
</evidence>
<dbReference type="GO" id="GO:0006355">
    <property type="term" value="P:regulation of DNA-templated transcription"/>
    <property type="evidence" value="ECO:0007669"/>
    <property type="project" value="InterPro"/>
</dbReference>
<dbReference type="SUPFAM" id="SSF46894">
    <property type="entry name" value="C-terminal effector domain of the bipartite response regulators"/>
    <property type="match status" value="1"/>
</dbReference>
<feature type="domain" description="HTH luxR-type" evidence="6">
    <location>
        <begin position="147"/>
        <end position="212"/>
    </location>
</feature>
<dbReference type="CDD" id="cd17535">
    <property type="entry name" value="REC_NarL-like"/>
    <property type="match status" value="1"/>
</dbReference>
<feature type="domain" description="Response regulatory" evidence="7">
    <location>
        <begin position="7"/>
        <end position="123"/>
    </location>
</feature>
<dbReference type="InterPro" id="IPR000792">
    <property type="entry name" value="Tscrpt_reg_LuxR_C"/>
</dbReference>
<evidence type="ECO:0000259" key="6">
    <source>
        <dbReference type="PROSITE" id="PS50043"/>
    </source>
</evidence>